<evidence type="ECO:0000313" key="5">
    <source>
        <dbReference type="EMBL" id="KAJ4244587.1"/>
    </source>
</evidence>
<dbReference type="PROSITE" id="PS00687">
    <property type="entry name" value="ALDEHYDE_DEHYDR_GLU"/>
    <property type="match status" value="1"/>
</dbReference>
<keyword evidence="1 3" id="KW-0560">Oxidoreductase</keyword>
<gene>
    <name evidence="5" type="ORF">NW762_014443</name>
</gene>
<dbReference type="Gene3D" id="3.40.605.10">
    <property type="entry name" value="Aldehyde Dehydrogenase, Chain A, domain 1"/>
    <property type="match status" value="2"/>
</dbReference>
<dbReference type="OrthoDB" id="310895at2759"/>
<dbReference type="EMBL" id="JAOQAZ010000050">
    <property type="protein sequence ID" value="KAJ4244587.1"/>
    <property type="molecule type" value="Genomic_DNA"/>
</dbReference>
<keyword evidence="6" id="KW-1185">Reference proteome</keyword>
<feature type="domain" description="Aldehyde dehydrogenase" evidence="4">
    <location>
        <begin position="28"/>
        <end position="291"/>
    </location>
</feature>
<protein>
    <recommendedName>
        <fullName evidence="4">Aldehyde dehydrogenase domain-containing protein</fullName>
    </recommendedName>
</protein>
<dbReference type="PANTHER" id="PTHR43353:SF6">
    <property type="entry name" value="CYTOPLASMIC ALDEHYDE DEHYDROGENASE (EUROFUNG)"/>
    <property type="match status" value="1"/>
</dbReference>
<evidence type="ECO:0000256" key="3">
    <source>
        <dbReference type="RuleBase" id="RU003345"/>
    </source>
</evidence>
<evidence type="ECO:0000256" key="2">
    <source>
        <dbReference type="PROSITE-ProRule" id="PRU10007"/>
    </source>
</evidence>
<accession>A0A9W8RKB9</accession>
<dbReference type="GO" id="GO:0004777">
    <property type="term" value="F:succinate-semialdehyde dehydrogenase (NAD+) activity"/>
    <property type="evidence" value="ECO:0007669"/>
    <property type="project" value="TreeGrafter"/>
</dbReference>
<proteinExistence type="inferred from homology"/>
<evidence type="ECO:0000313" key="6">
    <source>
        <dbReference type="Proteomes" id="UP001152049"/>
    </source>
</evidence>
<dbReference type="InterPro" id="IPR016162">
    <property type="entry name" value="Ald_DH_N"/>
</dbReference>
<sequence length="468" mass="49317">MAFSNFQNQNVVPSWYGGQNQPIRQEGIIEIINAAEDRVVHHAQSANISDAISAVQAAHDAFDDWSQTPITKRRAIILKAADLLEERAVKLGDMQALETSSVPTYGKFLSNLGAEALREIASQSTTVCTGTLPPDSRNLTLITKQAIGPVMIISPWNSPTILGSRGIASALAAGCTIVLKASELCPATYRMICQCFEDAGLPKGVLNQVIVRREDSAVVTEAIIASPAIRKVEFIGSAAVGKIIGQICAKYLKPVLMELGGKAAAIVLEDADIESAATSIAFGAFVHHGQISAVQKEWTNGAGSAASTSFAQKARQLLQEAKENGAKFVIGGITSDHDNPSLIPSILYDVPQSSTITDTESFSPNAVLYTVPDVDAAVQLVNSSSSGLSGAIWTQDMQTGLAVARKLDVGMVHINGATVGDTPLMALQGWKSSGWGSNNAGYGIMEFLATKSIAISPQGQPPQFAEAL</sequence>
<dbReference type="Pfam" id="PF00171">
    <property type="entry name" value="Aldedh"/>
    <property type="match status" value="2"/>
</dbReference>
<evidence type="ECO:0000259" key="4">
    <source>
        <dbReference type="Pfam" id="PF00171"/>
    </source>
</evidence>
<dbReference type="Proteomes" id="UP001152049">
    <property type="component" value="Unassembled WGS sequence"/>
</dbReference>
<dbReference type="InterPro" id="IPR016161">
    <property type="entry name" value="Ald_DH/histidinol_DH"/>
</dbReference>
<name>A0A9W8RKB9_9HYPO</name>
<comment type="similarity">
    <text evidence="3">Belongs to the aldehyde dehydrogenase family.</text>
</comment>
<dbReference type="PANTHER" id="PTHR43353">
    <property type="entry name" value="SUCCINATE-SEMIALDEHYDE DEHYDROGENASE, MITOCHONDRIAL"/>
    <property type="match status" value="1"/>
</dbReference>
<feature type="domain" description="Aldehyde dehydrogenase" evidence="4">
    <location>
        <begin position="300"/>
        <end position="453"/>
    </location>
</feature>
<dbReference type="InterPro" id="IPR016163">
    <property type="entry name" value="Ald_DH_C"/>
</dbReference>
<dbReference type="GO" id="GO:0009450">
    <property type="term" value="P:gamma-aminobutyric acid catabolic process"/>
    <property type="evidence" value="ECO:0007669"/>
    <property type="project" value="TreeGrafter"/>
</dbReference>
<comment type="caution">
    <text evidence="5">The sequence shown here is derived from an EMBL/GenBank/DDBJ whole genome shotgun (WGS) entry which is preliminary data.</text>
</comment>
<dbReference type="Gene3D" id="3.40.309.10">
    <property type="entry name" value="Aldehyde Dehydrogenase, Chain A, domain 2"/>
    <property type="match status" value="1"/>
</dbReference>
<organism evidence="5 6">
    <name type="scientific">Fusarium torreyae</name>
    <dbReference type="NCBI Taxonomy" id="1237075"/>
    <lineage>
        <taxon>Eukaryota</taxon>
        <taxon>Fungi</taxon>
        <taxon>Dikarya</taxon>
        <taxon>Ascomycota</taxon>
        <taxon>Pezizomycotina</taxon>
        <taxon>Sordariomycetes</taxon>
        <taxon>Hypocreomycetidae</taxon>
        <taxon>Hypocreales</taxon>
        <taxon>Nectriaceae</taxon>
        <taxon>Fusarium</taxon>
    </lineage>
</organism>
<feature type="active site" evidence="2">
    <location>
        <position position="258"/>
    </location>
</feature>
<dbReference type="InterPro" id="IPR029510">
    <property type="entry name" value="Ald_DH_CS_GLU"/>
</dbReference>
<evidence type="ECO:0000256" key="1">
    <source>
        <dbReference type="ARBA" id="ARBA00023002"/>
    </source>
</evidence>
<reference evidence="5" key="1">
    <citation type="submission" date="2022-09" db="EMBL/GenBank/DDBJ databases">
        <title>Fusarium specimens isolated from Avocado Roots.</title>
        <authorList>
            <person name="Stajich J."/>
            <person name="Roper C."/>
            <person name="Heimlech-Rivalta G."/>
        </authorList>
    </citation>
    <scope>NUCLEOTIDE SEQUENCE</scope>
    <source>
        <strain evidence="5">CF00136</strain>
    </source>
</reference>
<dbReference type="AlphaFoldDB" id="A0A9W8RKB9"/>
<dbReference type="InterPro" id="IPR015590">
    <property type="entry name" value="Aldehyde_DH_dom"/>
</dbReference>
<dbReference type="InterPro" id="IPR050740">
    <property type="entry name" value="Aldehyde_DH_Superfamily"/>
</dbReference>
<dbReference type="SUPFAM" id="SSF53720">
    <property type="entry name" value="ALDH-like"/>
    <property type="match status" value="1"/>
</dbReference>